<comment type="caution">
    <text evidence="2">The sequence shown here is derived from an EMBL/GenBank/DDBJ whole genome shotgun (WGS) entry which is preliminary data.</text>
</comment>
<dbReference type="AlphaFoldDB" id="A0A699YLA2"/>
<feature type="non-terminal residue" evidence="2">
    <location>
        <position position="1"/>
    </location>
</feature>
<keyword evidence="3" id="KW-1185">Reference proteome</keyword>
<feature type="region of interest" description="Disordered" evidence="1">
    <location>
        <begin position="87"/>
        <end position="123"/>
    </location>
</feature>
<sequence length="233" mass="24443">MAELKWALGTLRPGGAAIGECHVDDAGAACAGIANLKDAGRRCPSGPGSRSIVMGGEPPCHQHHLPSGLHCIGAVCWHDERADTGLDEHGHSGAGGAAAQRLRHRGPAGSPHHPRHQGCALPAGHPAAVQRHGYGGPANLLGGSWPCHECALRLSLQTLPSCISETDKTNQSMNSDHRPLPAMAHLCRQHSPLPSTDTTHSLLTPPCLLQNHNHPPAACKHASHPPWWVMALS</sequence>
<evidence type="ECO:0000313" key="3">
    <source>
        <dbReference type="Proteomes" id="UP000485058"/>
    </source>
</evidence>
<evidence type="ECO:0000256" key="1">
    <source>
        <dbReference type="SAM" id="MobiDB-lite"/>
    </source>
</evidence>
<accession>A0A699YLA2</accession>
<evidence type="ECO:0000313" key="2">
    <source>
        <dbReference type="EMBL" id="GFH10830.1"/>
    </source>
</evidence>
<gene>
    <name evidence="2" type="ORF">HaLaN_06218</name>
</gene>
<name>A0A699YLA2_HAELA</name>
<protein>
    <submittedName>
        <fullName evidence="2">Uncharacterized protein</fullName>
    </submittedName>
</protein>
<feature type="compositionally biased region" description="Basic residues" evidence="1">
    <location>
        <begin position="101"/>
        <end position="116"/>
    </location>
</feature>
<feature type="non-terminal residue" evidence="2">
    <location>
        <position position="233"/>
    </location>
</feature>
<organism evidence="2 3">
    <name type="scientific">Haematococcus lacustris</name>
    <name type="common">Green alga</name>
    <name type="synonym">Haematococcus pluvialis</name>
    <dbReference type="NCBI Taxonomy" id="44745"/>
    <lineage>
        <taxon>Eukaryota</taxon>
        <taxon>Viridiplantae</taxon>
        <taxon>Chlorophyta</taxon>
        <taxon>core chlorophytes</taxon>
        <taxon>Chlorophyceae</taxon>
        <taxon>CS clade</taxon>
        <taxon>Chlamydomonadales</taxon>
        <taxon>Haematococcaceae</taxon>
        <taxon>Haematococcus</taxon>
    </lineage>
</organism>
<reference evidence="2 3" key="1">
    <citation type="submission" date="2020-02" db="EMBL/GenBank/DDBJ databases">
        <title>Draft genome sequence of Haematococcus lacustris strain NIES-144.</title>
        <authorList>
            <person name="Morimoto D."/>
            <person name="Nakagawa S."/>
            <person name="Yoshida T."/>
            <person name="Sawayama S."/>
        </authorList>
    </citation>
    <scope>NUCLEOTIDE SEQUENCE [LARGE SCALE GENOMIC DNA]</scope>
    <source>
        <strain evidence="2 3">NIES-144</strain>
    </source>
</reference>
<proteinExistence type="predicted"/>
<dbReference type="Proteomes" id="UP000485058">
    <property type="component" value="Unassembled WGS sequence"/>
</dbReference>
<dbReference type="EMBL" id="BLLF01000351">
    <property type="protein sequence ID" value="GFH10830.1"/>
    <property type="molecule type" value="Genomic_DNA"/>
</dbReference>